<dbReference type="Gene3D" id="3.90.550.10">
    <property type="entry name" value="Spore Coat Polysaccharide Biosynthesis Protein SpsA, Chain A"/>
    <property type="match status" value="1"/>
</dbReference>
<dbReference type="RefSeq" id="WP_368376949.1">
    <property type="nucleotide sequence ID" value="NZ_JBFRYB010000001.1"/>
</dbReference>
<dbReference type="SUPFAM" id="SSF53448">
    <property type="entry name" value="Nucleotide-diphospho-sugar transferases"/>
    <property type="match status" value="1"/>
</dbReference>
<comment type="caution">
    <text evidence="1">The sequence shown here is derived from an EMBL/GenBank/DDBJ whole genome shotgun (WGS) entry which is preliminary data.</text>
</comment>
<evidence type="ECO:0000313" key="1">
    <source>
        <dbReference type="EMBL" id="MEX1666886.1"/>
    </source>
</evidence>
<dbReference type="EMBL" id="JBFRYB010000001">
    <property type="protein sequence ID" value="MEX1666886.1"/>
    <property type="molecule type" value="Genomic_DNA"/>
</dbReference>
<dbReference type="NCBIfam" id="TIGR04282">
    <property type="entry name" value="glyco_like_cofC"/>
    <property type="match status" value="1"/>
</dbReference>
<dbReference type="InterPro" id="IPR018641">
    <property type="entry name" value="Trfase_1_rSAM/seldom-assoc"/>
</dbReference>
<dbReference type="PANTHER" id="PTHR36529">
    <property type="entry name" value="SLL1095 PROTEIN"/>
    <property type="match status" value="1"/>
</dbReference>
<reference evidence="1 2" key="1">
    <citation type="journal article" date="2011" name="Int. J. Syst. Evol. Microbiol.">
        <title>Zhongshania antarctica gen. nov., sp. nov. and Zhongshania guokunii sp. nov., gammaproteobacteria respectively isolated from coastal attached (fast) ice and surface seawater of the Antarctic.</title>
        <authorList>
            <person name="Li H.J."/>
            <person name="Zhang X.Y."/>
            <person name="Chen C.X."/>
            <person name="Zhang Y.J."/>
            <person name="Gao Z.M."/>
            <person name="Yu Y."/>
            <person name="Chen X.L."/>
            <person name="Chen B."/>
            <person name="Zhang Y.Z."/>
        </authorList>
    </citation>
    <scope>NUCLEOTIDE SEQUENCE [LARGE SCALE GENOMIC DNA]</scope>
    <source>
        <strain evidence="1 2">R06B22</strain>
    </source>
</reference>
<evidence type="ECO:0000313" key="2">
    <source>
        <dbReference type="Proteomes" id="UP001557484"/>
    </source>
</evidence>
<sequence>MNSSEPSRPLPQVGIQIIAKAPLAGLAKTRLIPALGADGAASLAKKMLTKILQDGASLLIDTPTEYRFSVNLWMTPSAQSPAWQSVEIPDGVGLCEQRGDDLGERMGNAAVQGLVNTDAVIIIGSDCPEINASVLRWAAAELQEHHACMVPCADGGYALIGMRSYESRLFTNIPWSTDKVAELTRRRLLECGMSYTEFTAVHDIDEAADLQYLPPEWPESKGGQSLV</sequence>
<name>A0ABV3TZ33_9GAMM</name>
<accession>A0ABV3TZ33</accession>
<protein>
    <submittedName>
        <fullName evidence="1">TIGR04282 family arsenosugar biosynthesis glycosyltransferase</fullName>
    </submittedName>
</protein>
<dbReference type="Proteomes" id="UP001557484">
    <property type="component" value="Unassembled WGS sequence"/>
</dbReference>
<keyword evidence="2" id="KW-1185">Reference proteome</keyword>
<dbReference type="InterPro" id="IPR029044">
    <property type="entry name" value="Nucleotide-diphossugar_trans"/>
</dbReference>
<dbReference type="PANTHER" id="PTHR36529:SF1">
    <property type="entry name" value="GLYCOSYLTRANSFERASE"/>
    <property type="match status" value="1"/>
</dbReference>
<proteinExistence type="predicted"/>
<gene>
    <name evidence="1" type="ORF">AB4875_15430</name>
</gene>
<dbReference type="Pfam" id="PF09837">
    <property type="entry name" value="DUF2064"/>
    <property type="match status" value="1"/>
</dbReference>
<organism evidence="1 2">
    <name type="scientific">Zhongshania arctica</name>
    <dbReference type="NCBI Taxonomy" id="3238302"/>
    <lineage>
        <taxon>Bacteria</taxon>
        <taxon>Pseudomonadati</taxon>
        <taxon>Pseudomonadota</taxon>
        <taxon>Gammaproteobacteria</taxon>
        <taxon>Cellvibrionales</taxon>
        <taxon>Spongiibacteraceae</taxon>
        <taxon>Zhongshania</taxon>
    </lineage>
</organism>